<dbReference type="InterPro" id="IPR002401">
    <property type="entry name" value="Cyt_P450_E_grp-I"/>
</dbReference>
<evidence type="ECO:0000313" key="9">
    <source>
        <dbReference type="Proteomes" id="UP001370348"/>
    </source>
</evidence>
<sequence>MFEEKASNGRQPSVGPMAEERPRPEVSTPIARLGELRGEEPVALSADGVDLVAFHTDTGLKVFEGRCPHQGALLGEGERNGRELVCRNHRWRFDVESGRRLGGPQCLRACPSQVRNGIVYADLRALRTAAPAASLAHTRSVQSLPGPPGLPLLGNLLSLDPSQLHRVLEGWEATYGSLFRFRLGTRDVVVVSEPALVQKVLRERPENYRRMSTFAPVFEEIGAPGVLSAEGKPWRSLRRLTMEALSHRHLKSFYPTLKGVVQRLHTRWSRAADAGREVHVTHDLQRFLVDVMTRLAFGYDVNALEGGDGGERRGEISPRQFDEVFDAVNRRLIAPFPYWRFVRLPADRKLERIIGQVFPWISRLVDAARERIAEDPGRAEQPQNFLEAMICARDDAGQPFSNEVILGNALQILAGGQDTTANTLAWAIHEICDRPDVVASLRKELDRALGDDAMPESIETAGRLVYATAIANEVMRLRPVVPSMFMEANTDVVLGDLALPKGTATWVLVRPAARDAENFADPESFRPERWLAQSDSIDAHDTSAYAPFGSGPRICPGRTLALLEMRVALAMIFRNFEIVRTSPRDIEEVLKFTMNPRDLRVRLRRRAAA</sequence>
<dbReference type="InterPro" id="IPR001128">
    <property type="entry name" value="Cyt_P450"/>
</dbReference>
<keyword evidence="9" id="KW-1185">Reference proteome</keyword>
<feature type="domain" description="Rieske" evidence="7">
    <location>
        <begin position="28"/>
        <end position="121"/>
    </location>
</feature>
<dbReference type="InterPro" id="IPR036396">
    <property type="entry name" value="Cyt_P450_sf"/>
</dbReference>
<dbReference type="SUPFAM" id="SSF50022">
    <property type="entry name" value="ISP domain"/>
    <property type="match status" value="1"/>
</dbReference>
<dbReference type="InterPro" id="IPR036922">
    <property type="entry name" value="Rieske_2Fe-2S_sf"/>
</dbReference>
<reference evidence="8 9" key="1">
    <citation type="submission" date="2021-12" db="EMBL/GenBank/DDBJ databases">
        <title>Discovery of the Pendulisporaceae a myxobacterial family with distinct sporulation behavior and unique specialized metabolism.</title>
        <authorList>
            <person name="Garcia R."/>
            <person name="Popoff A."/>
            <person name="Bader C.D."/>
            <person name="Loehr J."/>
            <person name="Walesch S."/>
            <person name="Walt C."/>
            <person name="Boldt J."/>
            <person name="Bunk B."/>
            <person name="Haeckl F.J.F.P.J."/>
            <person name="Gunesch A.P."/>
            <person name="Birkelbach J."/>
            <person name="Nuebel U."/>
            <person name="Pietschmann T."/>
            <person name="Bach T."/>
            <person name="Mueller R."/>
        </authorList>
    </citation>
    <scope>NUCLEOTIDE SEQUENCE [LARGE SCALE GENOMIC DNA]</scope>
    <source>
        <strain evidence="8 9">MSr11954</strain>
    </source>
</reference>
<dbReference type="Gene3D" id="2.102.10.10">
    <property type="entry name" value="Rieske [2Fe-2S] iron-sulphur domain"/>
    <property type="match status" value="1"/>
</dbReference>
<keyword evidence="4" id="KW-0411">Iron-sulfur</keyword>
<dbReference type="InterPro" id="IPR017972">
    <property type="entry name" value="Cyt_P450_CS"/>
</dbReference>
<keyword evidence="3 5" id="KW-0408">Iron</keyword>
<dbReference type="PROSITE" id="PS00086">
    <property type="entry name" value="CYTOCHROME_P450"/>
    <property type="match status" value="1"/>
</dbReference>
<evidence type="ECO:0000313" key="8">
    <source>
        <dbReference type="EMBL" id="WXB12659.1"/>
    </source>
</evidence>
<dbReference type="Pfam" id="PF00067">
    <property type="entry name" value="p450"/>
    <property type="match status" value="1"/>
</dbReference>
<comment type="similarity">
    <text evidence="5">Belongs to the cytochrome P450 family.</text>
</comment>
<dbReference type="EMBL" id="CP089984">
    <property type="protein sequence ID" value="WXB12659.1"/>
    <property type="molecule type" value="Genomic_DNA"/>
</dbReference>
<evidence type="ECO:0000259" key="7">
    <source>
        <dbReference type="PROSITE" id="PS51296"/>
    </source>
</evidence>
<dbReference type="CDD" id="cd03467">
    <property type="entry name" value="Rieske"/>
    <property type="match status" value="1"/>
</dbReference>
<gene>
    <name evidence="8" type="ORF">LZC94_33015</name>
</gene>
<keyword evidence="1" id="KW-0001">2Fe-2S</keyword>
<accession>A0ABZ2LSS4</accession>
<dbReference type="Pfam" id="PF00355">
    <property type="entry name" value="Rieske"/>
    <property type="match status" value="1"/>
</dbReference>
<evidence type="ECO:0000256" key="2">
    <source>
        <dbReference type="ARBA" id="ARBA00022723"/>
    </source>
</evidence>
<dbReference type="RefSeq" id="WP_394822280.1">
    <property type="nucleotide sequence ID" value="NZ_CP089984.1"/>
</dbReference>
<proteinExistence type="inferred from homology"/>
<dbReference type="Gene3D" id="1.10.630.10">
    <property type="entry name" value="Cytochrome P450"/>
    <property type="match status" value="1"/>
</dbReference>
<keyword evidence="5" id="KW-0503">Monooxygenase</keyword>
<name>A0ABZ2LSS4_9BACT</name>
<dbReference type="PANTHER" id="PTHR24301">
    <property type="entry name" value="THROMBOXANE-A SYNTHASE"/>
    <property type="match status" value="1"/>
</dbReference>
<feature type="region of interest" description="Disordered" evidence="6">
    <location>
        <begin position="1"/>
        <end position="26"/>
    </location>
</feature>
<evidence type="ECO:0000256" key="4">
    <source>
        <dbReference type="ARBA" id="ARBA00023014"/>
    </source>
</evidence>
<dbReference type="PRINTS" id="PR00463">
    <property type="entry name" value="EP450I"/>
</dbReference>
<evidence type="ECO:0000256" key="1">
    <source>
        <dbReference type="ARBA" id="ARBA00022714"/>
    </source>
</evidence>
<evidence type="ECO:0000256" key="5">
    <source>
        <dbReference type="RuleBase" id="RU000461"/>
    </source>
</evidence>
<keyword evidence="5" id="KW-0349">Heme</keyword>
<keyword evidence="5" id="KW-0560">Oxidoreductase</keyword>
<keyword evidence="2 5" id="KW-0479">Metal-binding</keyword>
<organism evidence="8 9">
    <name type="scientific">Pendulispora albinea</name>
    <dbReference type="NCBI Taxonomy" id="2741071"/>
    <lineage>
        <taxon>Bacteria</taxon>
        <taxon>Pseudomonadati</taxon>
        <taxon>Myxococcota</taxon>
        <taxon>Myxococcia</taxon>
        <taxon>Myxococcales</taxon>
        <taxon>Sorangiineae</taxon>
        <taxon>Pendulisporaceae</taxon>
        <taxon>Pendulispora</taxon>
    </lineage>
</organism>
<evidence type="ECO:0000256" key="3">
    <source>
        <dbReference type="ARBA" id="ARBA00023004"/>
    </source>
</evidence>
<dbReference type="PROSITE" id="PS51296">
    <property type="entry name" value="RIESKE"/>
    <property type="match status" value="1"/>
</dbReference>
<dbReference type="Proteomes" id="UP001370348">
    <property type="component" value="Chromosome"/>
</dbReference>
<dbReference type="SUPFAM" id="SSF48264">
    <property type="entry name" value="Cytochrome P450"/>
    <property type="match status" value="1"/>
</dbReference>
<evidence type="ECO:0000256" key="6">
    <source>
        <dbReference type="SAM" id="MobiDB-lite"/>
    </source>
</evidence>
<dbReference type="InterPro" id="IPR017941">
    <property type="entry name" value="Rieske_2Fe-2S"/>
</dbReference>
<dbReference type="PANTHER" id="PTHR24301:SF2">
    <property type="entry name" value="THROMBOXANE-A SYNTHASE"/>
    <property type="match status" value="1"/>
</dbReference>
<protein>
    <submittedName>
        <fullName evidence="8">Cytochrome P450</fullName>
    </submittedName>
</protein>
<dbReference type="PRINTS" id="PR00385">
    <property type="entry name" value="P450"/>
</dbReference>